<dbReference type="Gene3D" id="2.40.10.220">
    <property type="entry name" value="predicted glycosyltransferase like domains"/>
    <property type="match status" value="1"/>
</dbReference>
<feature type="domain" description="PilZ" evidence="1">
    <location>
        <begin position="189"/>
        <end position="292"/>
    </location>
</feature>
<dbReference type="SUPFAM" id="SSF141371">
    <property type="entry name" value="PilZ domain-like"/>
    <property type="match status" value="2"/>
</dbReference>
<evidence type="ECO:0000313" key="3">
    <source>
        <dbReference type="Proteomes" id="UP000284006"/>
    </source>
</evidence>
<keyword evidence="3" id="KW-1185">Reference proteome</keyword>
<dbReference type="AlphaFoldDB" id="A0A418XR62"/>
<gene>
    <name evidence="2" type="ORF">D3872_15535</name>
</gene>
<dbReference type="Pfam" id="PF07238">
    <property type="entry name" value="PilZ"/>
    <property type="match status" value="1"/>
</dbReference>
<name>A0A418XR62_9BURK</name>
<dbReference type="GO" id="GO:0035438">
    <property type="term" value="F:cyclic-di-GMP binding"/>
    <property type="evidence" value="ECO:0007669"/>
    <property type="project" value="InterPro"/>
</dbReference>
<evidence type="ECO:0000259" key="1">
    <source>
        <dbReference type="Pfam" id="PF07238"/>
    </source>
</evidence>
<comment type="caution">
    <text evidence="2">The sequence shown here is derived from an EMBL/GenBank/DDBJ whole genome shotgun (WGS) entry which is preliminary data.</text>
</comment>
<protein>
    <submittedName>
        <fullName evidence="2">PilZ domain-containing protein</fullName>
    </submittedName>
</protein>
<dbReference type="Proteomes" id="UP000284006">
    <property type="component" value="Unassembled WGS sequence"/>
</dbReference>
<dbReference type="RefSeq" id="WP_119811654.1">
    <property type="nucleotide sequence ID" value="NZ_QYUP01000122.1"/>
</dbReference>
<sequence length="298" mass="32470">MAETQLVYLFASDIPVGSPLPWPVLLASGDLLAPAGFVVANDLVQERLMMAAPMRIGSASDRGRPSLSVDTDNLAAKIASRSEDPLKYFRQNAETVVLTFKLPAEDKPRTVTADFYGRMPMSSVIVSAPVLGLGDEMKWKNFEGMPITVQVLFGRTLCMFKTTLLWYAAVPHSHLFLRYPQKVVTKVFRQALRVNARLSASVIMEEGCKLPGLITNLSDSGCAIETGFLLGHSGRQLTLEFDAGTGGEPQLISVPGIIRTVKGNLTQQMRYGIEFAEPMGEDVAQALKAFIYAQLADA</sequence>
<evidence type="ECO:0000313" key="2">
    <source>
        <dbReference type="EMBL" id="RJG14966.1"/>
    </source>
</evidence>
<organism evidence="2 3">
    <name type="scientific">Massilia cavernae</name>
    <dbReference type="NCBI Taxonomy" id="2320864"/>
    <lineage>
        <taxon>Bacteria</taxon>
        <taxon>Pseudomonadati</taxon>
        <taxon>Pseudomonadota</taxon>
        <taxon>Betaproteobacteria</taxon>
        <taxon>Burkholderiales</taxon>
        <taxon>Oxalobacteraceae</taxon>
        <taxon>Telluria group</taxon>
        <taxon>Massilia</taxon>
    </lineage>
</organism>
<dbReference type="OrthoDB" id="5293692at2"/>
<reference evidence="2 3" key="1">
    <citation type="submission" date="2018-09" db="EMBL/GenBank/DDBJ databases">
        <authorList>
            <person name="Zhu H."/>
        </authorList>
    </citation>
    <scope>NUCLEOTIDE SEQUENCE [LARGE SCALE GENOMIC DNA]</scope>
    <source>
        <strain evidence="2 3">K1S02-61</strain>
    </source>
</reference>
<accession>A0A418XR62</accession>
<dbReference type="InterPro" id="IPR009875">
    <property type="entry name" value="PilZ_domain"/>
</dbReference>
<dbReference type="EMBL" id="QYUP01000122">
    <property type="protein sequence ID" value="RJG14966.1"/>
    <property type="molecule type" value="Genomic_DNA"/>
</dbReference>
<proteinExistence type="predicted"/>